<evidence type="ECO:0000256" key="2">
    <source>
        <dbReference type="ARBA" id="ARBA00004236"/>
    </source>
</evidence>
<dbReference type="GO" id="GO:0006873">
    <property type="term" value="P:intracellular monoatomic ion homeostasis"/>
    <property type="evidence" value="ECO:0007669"/>
    <property type="project" value="InterPro"/>
</dbReference>
<feature type="transmembrane region" description="Helical" evidence="11">
    <location>
        <begin position="75"/>
        <end position="95"/>
    </location>
</feature>
<dbReference type="PANTHER" id="PTHR31269">
    <property type="entry name" value="S-TYPE ANION CHANNEL SLAH3"/>
    <property type="match status" value="1"/>
</dbReference>
<name>A0A9N8DVD8_9STRA</name>
<accession>A0A9N8DVD8</accession>
<dbReference type="PANTHER" id="PTHR31269:SF2">
    <property type="entry name" value="S-TYPE ANION CHANNEL SLAH3"/>
    <property type="match status" value="1"/>
</dbReference>
<evidence type="ECO:0000256" key="9">
    <source>
        <dbReference type="ARBA" id="ARBA00023136"/>
    </source>
</evidence>
<keyword evidence="4" id="KW-0813">Transport</keyword>
<comment type="caution">
    <text evidence="12">The sequence shown here is derived from an EMBL/GenBank/DDBJ whole genome shotgun (WGS) entry which is preliminary data.</text>
</comment>
<dbReference type="GO" id="GO:0012505">
    <property type="term" value="C:endomembrane system"/>
    <property type="evidence" value="ECO:0007669"/>
    <property type="project" value="UniProtKB-SubCell"/>
</dbReference>
<evidence type="ECO:0000256" key="8">
    <source>
        <dbReference type="ARBA" id="ARBA00023065"/>
    </source>
</evidence>
<dbReference type="AlphaFoldDB" id="A0A9N8DVD8"/>
<dbReference type="InterPro" id="IPR030183">
    <property type="entry name" value="SLAC/SLAH"/>
</dbReference>
<evidence type="ECO:0000256" key="6">
    <source>
        <dbReference type="ARBA" id="ARBA00022692"/>
    </source>
</evidence>
<feature type="transmembrane region" description="Helical" evidence="11">
    <location>
        <begin position="149"/>
        <end position="167"/>
    </location>
</feature>
<dbReference type="InterPro" id="IPR038665">
    <property type="entry name" value="Voltage-dep_anion_channel_sf"/>
</dbReference>
<dbReference type="InterPro" id="IPR004695">
    <property type="entry name" value="SLAC1/Mae1/Ssu1/TehA"/>
</dbReference>
<protein>
    <submittedName>
        <fullName evidence="12">S-type anion channel</fullName>
    </submittedName>
</protein>
<dbReference type="Pfam" id="PF03595">
    <property type="entry name" value="SLAC1"/>
    <property type="match status" value="1"/>
</dbReference>
<dbReference type="OrthoDB" id="1099at2759"/>
<evidence type="ECO:0000256" key="4">
    <source>
        <dbReference type="ARBA" id="ARBA00022448"/>
    </source>
</evidence>
<dbReference type="Gene3D" id="1.50.10.150">
    <property type="entry name" value="Voltage-dependent anion channel"/>
    <property type="match status" value="1"/>
</dbReference>
<proteinExistence type="inferred from homology"/>
<dbReference type="GO" id="GO:0008308">
    <property type="term" value="F:voltage-gated monoatomic anion channel activity"/>
    <property type="evidence" value="ECO:0007669"/>
    <property type="project" value="InterPro"/>
</dbReference>
<dbReference type="EMBL" id="CAICTM010000399">
    <property type="protein sequence ID" value="CAB9509673.1"/>
    <property type="molecule type" value="Genomic_DNA"/>
</dbReference>
<evidence type="ECO:0000313" key="13">
    <source>
        <dbReference type="Proteomes" id="UP001153069"/>
    </source>
</evidence>
<evidence type="ECO:0000256" key="7">
    <source>
        <dbReference type="ARBA" id="ARBA00022989"/>
    </source>
</evidence>
<keyword evidence="9 11" id="KW-0472">Membrane</keyword>
<evidence type="ECO:0000256" key="1">
    <source>
        <dbReference type="ARBA" id="ARBA00004127"/>
    </source>
</evidence>
<dbReference type="GO" id="GO:0005886">
    <property type="term" value="C:plasma membrane"/>
    <property type="evidence" value="ECO:0007669"/>
    <property type="project" value="UniProtKB-SubCell"/>
</dbReference>
<keyword evidence="5" id="KW-1003">Cell membrane</keyword>
<evidence type="ECO:0000313" key="12">
    <source>
        <dbReference type="EMBL" id="CAB9509673.1"/>
    </source>
</evidence>
<evidence type="ECO:0000256" key="3">
    <source>
        <dbReference type="ARBA" id="ARBA00007808"/>
    </source>
</evidence>
<keyword evidence="6 11" id="KW-0812">Transmembrane</keyword>
<evidence type="ECO:0000256" key="10">
    <source>
        <dbReference type="SAM" id="MobiDB-lite"/>
    </source>
</evidence>
<feature type="compositionally biased region" description="Polar residues" evidence="10">
    <location>
        <begin position="40"/>
        <end position="53"/>
    </location>
</feature>
<keyword evidence="13" id="KW-1185">Reference proteome</keyword>
<sequence length="192" mass="21618">MSYRNRQRSDGSQKQLISDGGYSTFDSGSYQRDDLLGAPKQSSTDDNTMSSEEQAPPPQPQATFQEYPRHVIMRIPNTAFGISMGLAGNAILWKSVGKSAIFNAANANTEALHGILWLLALLVAAWVFTCYCYKCYYHYELVVREWQHPVRVHFMNAPHLIMLMLAIGLPDRFNASEMALQIVFGLGLVFRH</sequence>
<feature type="region of interest" description="Disordered" evidence="10">
    <location>
        <begin position="1"/>
        <end position="62"/>
    </location>
</feature>
<organism evidence="12 13">
    <name type="scientific">Seminavis robusta</name>
    <dbReference type="NCBI Taxonomy" id="568900"/>
    <lineage>
        <taxon>Eukaryota</taxon>
        <taxon>Sar</taxon>
        <taxon>Stramenopiles</taxon>
        <taxon>Ochrophyta</taxon>
        <taxon>Bacillariophyta</taxon>
        <taxon>Bacillariophyceae</taxon>
        <taxon>Bacillariophycidae</taxon>
        <taxon>Naviculales</taxon>
        <taxon>Naviculaceae</taxon>
        <taxon>Seminavis</taxon>
    </lineage>
</organism>
<feature type="transmembrane region" description="Helical" evidence="11">
    <location>
        <begin position="115"/>
        <end position="137"/>
    </location>
</feature>
<evidence type="ECO:0000256" key="5">
    <source>
        <dbReference type="ARBA" id="ARBA00022475"/>
    </source>
</evidence>
<comment type="subcellular location">
    <subcellularLocation>
        <location evidence="2">Cell membrane</location>
    </subcellularLocation>
    <subcellularLocation>
        <location evidence="1">Endomembrane system</location>
        <topology evidence="1">Multi-pass membrane protein</topology>
    </subcellularLocation>
</comment>
<reference evidence="12" key="1">
    <citation type="submission" date="2020-06" db="EMBL/GenBank/DDBJ databases">
        <authorList>
            <consortium name="Plant Systems Biology data submission"/>
        </authorList>
    </citation>
    <scope>NUCLEOTIDE SEQUENCE</scope>
    <source>
        <strain evidence="12">D6</strain>
    </source>
</reference>
<dbReference type="Proteomes" id="UP001153069">
    <property type="component" value="Unassembled WGS sequence"/>
</dbReference>
<comment type="similarity">
    <text evidence="3">Belongs to the SLAC1 S-type anion channel family.</text>
</comment>
<keyword evidence="8" id="KW-0406">Ion transport</keyword>
<keyword evidence="7 11" id="KW-1133">Transmembrane helix</keyword>
<evidence type="ECO:0000256" key="11">
    <source>
        <dbReference type="SAM" id="Phobius"/>
    </source>
</evidence>
<gene>
    <name evidence="12" type="ORF">SEMRO_400_G135030.1</name>
</gene>